<evidence type="ECO:0000313" key="3">
    <source>
        <dbReference type="Proteomes" id="UP000231195"/>
    </source>
</evidence>
<keyword evidence="1" id="KW-0472">Membrane</keyword>
<feature type="transmembrane region" description="Helical" evidence="1">
    <location>
        <begin position="141"/>
        <end position="158"/>
    </location>
</feature>
<feature type="transmembrane region" description="Helical" evidence="1">
    <location>
        <begin position="110"/>
        <end position="129"/>
    </location>
</feature>
<keyword evidence="1" id="KW-0812">Transmembrane</keyword>
<accession>A0A2M7X495</accession>
<dbReference type="EMBL" id="PFWZ01000040">
    <property type="protein sequence ID" value="PJA41006.1"/>
    <property type="molecule type" value="Genomic_DNA"/>
</dbReference>
<feature type="transmembrane region" description="Helical" evidence="1">
    <location>
        <begin position="80"/>
        <end position="104"/>
    </location>
</feature>
<proteinExistence type="predicted"/>
<evidence type="ECO:0000256" key="1">
    <source>
        <dbReference type="SAM" id="Phobius"/>
    </source>
</evidence>
<protein>
    <submittedName>
        <fullName evidence="2">Uncharacterized protein</fullName>
    </submittedName>
</protein>
<dbReference type="Proteomes" id="UP000231195">
    <property type="component" value="Unassembled WGS sequence"/>
</dbReference>
<evidence type="ECO:0000313" key="2">
    <source>
        <dbReference type="EMBL" id="PJA41006.1"/>
    </source>
</evidence>
<sequence length="159" mass="17591">MPQWQRLIHSTTFSLMVSLAAACLVLTLGIWKPDRVNPAALFSFTTAAFGFVWGVLMLIKHNTGPTDQPYRYNDEKLSEADLVYVTVAVAVFRIMASIATWIYLARVREVTAAHTIFGVIAAFVTLVVLDRTATGKIPKDVQTITVSLCVIVVILVLFF</sequence>
<organism evidence="2 3">
    <name type="scientific">candidate division WWE3 bacterium CG_4_9_14_3_um_filter_39_7</name>
    <dbReference type="NCBI Taxonomy" id="1975080"/>
    <lineage>
        <taxon>Bacteria</taxon>
        <taxon>Katanobacteria</taxon>
    </lineage>
</organism>
<dbReference type="AlphaFoldDB" id="A0A2M7X495"/>
<comment type="caution">
    <text evidence="2">The sequence shown here is derived from an EMBL/GenBank/DDBJ whole genome shotgun (WGS) entry which is preliminary data.</text>
</comment>
<dbReference type="PROSITE" id="PS51257">
    <property type="entry name" value="PROKAR_LIPOPROTEIN"/>
    <property type="match status" value="1"/>
</dbReference>
<gene>
    <name evidence="2" type="ORF">CO179_00870</name>
</gene>
<feature type="transmembrane region" description="Helical" evidence="1">
    <location>
        <begin position="37"/>
        <end position="59"/>
    </location>
</feature>
<name>A0A2M7X495_UNCKA</name>
<feature type="transmembrane region" description="Helical" evidence="1">
    <location>
        <begin position="12"/>
        <end position="31"/>
    </location>
</feature>
<reference evidence="3" key="1">
    <citation type="submission" date="2017-09" db="EMBL/GenBank/DDBJ databases">
        <title>Depth-based differentiation of microbial function through sediment-hosted aquifers and enrichment of novel symbionts in the deep terrestrial subsurface.</title>
        <authorList>
            <person name="Probst A.J."/>
            <person name="Ladd B."/>
            <person name="Jarett J.K."/>
            <person name="Geller-Mcgrath D.E."/>
            <person name="Sieber C.M.K."/>
            <person name="Emerson J.B."/>
            <person name="Anantharaman K."/>
            <person name="Thomas B.C."/>
            <person name="Malmstrom R."/>
            <person name="Stieglmeier M."/>
            <person name="Klingl A."/>
            <person name="Woyke T."/>
            <person name="Ryan C.M."/>
            <person name="Banfield J.F."/>
        </authorList>
    </citation>
    <scope>NUCLEOTIDE SEQUENCE [LARGE SCALE GENOMIC DNA]</scope>
</reference>
<keyword evidence="1" id="KW-1133">Transmembrane helix</keyword>